<evidence type="ECO:0000259" key="8">
    <source>
        <dbReference type="PROSITE" id="PS50011"/>
    </source>
</evidence>
<accession>A0A2L0F546</accession>
<evidence type="ECO:0000313" key="10">
    <source>
        <dbReference type="Proteomes" id="UP000238348"/>
    </source>
</evidence>
<gene>
    <name evidence="9" type="ORF">SOCE26_081800</name>
</gene>
<evidence type="ECO:0000256" key="3">
    <source>
        <dbReference type="ARBA" id="ARBA00022777"/>
    </source>
</evidence>
<dbReference type="GO" id="GO:0005524">
    <property type="term" value="F:ATP binding"/>
    <property type="evidence" value="ECO:0007669"/>
    <property type="project" value="UniProtKB-UniRule"/>
</dbReference>
<dbReference type="Pfam" id="PF00069">
    <property type="entry name" value="Pkinase"/>
    <property type="match status" value="1"/>
</dbReference>
<dbReference type="Proteomes" id="UP000238348">
    <property type="component" value="Chromosome"/>
</dbReference>
<keyword evidence="1" id="KW-0808">Transferase</keyword>
<feature type="binding site" evidence="5">
    <location>
        <position position="76"/>
    </location>
    <ligand>
        <name>ATP</name>
        <dbReference type="ChEBI" id="CHEBI:30616"/>
    </ligand>
</feature>
<evidence type="ECO:0000256" key="6">
    <source>
        <dbReference type="SAM" id="MobiDB-lite"/>
    </source>
</evidence>
<dbReference type="Gene3D" id="3.30.200.20">
    <property type="entry name" value="Phosphorylase Kinase, domain 1"/>
    <property type="match status" value="1"/>
</dbReference>
<protein>
    <recommendedName>
        <fullName evidence="8">Protein kinase domain-containing protein</fullName>
    </recommendedName>
</protein>
<reference evidence="9 10" key="1">
    <citation type="submission" date="2015-09" db="EMBL/GenBank/DDBJ databases">
        <title>Sorangium comparison.</title>
        <authorList>
            <person name="Zaburannyi N."/>
            <person name="Bunk B."/>
            <person name="Overmann J."/>
            <person name="Mueller R."/>
        </authorList>
    </citation>
    <scope>NUCLEOTIDE SEQUENCE [LARGE SCALE GENOMIC DNA]</scope>
    <source>
        <strain evidence="9 10">So ce26</strain>
    </source>
</reference>
<dbReference type="AlphaFoldDB" id="A0A2L0F546"/>
<dbReference type="CDD" id="cd14014">
    <property type="entry name" value="STKc_PknB_like"/>
    <property type="match status" value="1"/>
</dbReference>
<dbReference type="SUPFAM" id="SSF56112">
    <property type="entry name" value="Protein kinase-like (PK-like)"/>
    <property type="match status" value="1"/>
</dbReference>
<keyword evidence="7" id="KW-0472">Membrane</keyword>
<evidence type="ECO:0000256" key="4">
    <source>
        <dbReference type="ARBA" id="ARBA00022840"/>
    </source>
</evidence>
<dbReference type="EMBL" id="CP012673">
    <property type="protein sequence ID" value="AUX46673.1"/>
    <property type="molecule type" value="Genomic_DNA"/>
</dbReference>
<dbReference type="GO" id="GO:0004674">
    <property type="term" value="F:protein serine/threonine kinase activity"/>
    <property type="evidence" value="ECO:0007669"/>
    <property type="project" value="TreeGrafter"/>
</dbReference>
<keyword evidence="4 5" id="KW-0067">ATP-binding</keyword>
<dbReference type="PANTHER" id="PTHR43289:SF6">
    <property type="entry name" value="SERINE_THREONINE-PROTEIN KINASE NEKL-3"/>
    <property type="match status" value="1"/>
</dbReference>
<feature type="transmembrane region" description="Helical" evidence="7">
    <location>
        <begin position="428"/>
        <end position="448"/>
    </location>
</feature>
<feature type="region of interest" description="Disordered" evidence="6">
    <location>
        <begin position="385"/>
        <end position="406"/>
    </location>
</feature>
<feature type="region of interest" description="Disordered" evidence="6">
    <location>
        <begin position="471"/>
        <end position="498"/>
    </location>
</feature>
<evidence type="ECO:0000256" key="2">
    <source>
        <dbReference type="ARBA" id="ARBA00022741"/>
    </source>
</evidence>
<sequence>MDDEHYTPSQRGSVARRGGASTGGSSSLVRALLPREHAPGEVLAGKYQILGRLGAGGMGSVWRARSLWLDVDVAIKVIHEEQFDAHAAERLLREARATAKLGHPAIVRVFDFGATDSGEPFLVMELLEGTSLASWLEARGRMAPEYAVQMLLPVACALSAAHAQRIIRRDIKPANILVVSDGSGGYVPKIVDFGIAKLSSGMNPAITQRGMIVGSPEYMSPEQADGQLEIGEQTDVWAFCVVLYELITGRRPFTGDNLGAIISAIFNKEPVPTTQLAAGDEALWAIIRRGLAKPPAERWPNMRALGRALASWAVQRGISADVAGTSLTHQWLARGVNVLTTAEGAAPITMISRGSPALLPPARAPGAPAPRDLDAWAPPAPAAAELAAAQPPPVSVTPASRRGGTIRMDELPSGARLGLTPPPRLQKALFLGVFAAFVAPVVIIMGLLNARGGGASAGSGEQATRAVASALVPEPAQRRPSAETPAQRAIDTTPPVRGVPAVASPETAAAPLTKAAVPLTKAAARSDNVAGSSSRVAVPPEQAAAKRAAPVEKTRARWAVPPSPSSPASSSMPLPETPDF</sequence>
<organism evidence="9 10">
    <name type="scientific">Sorangium cellulosum</name>
    <name type="common">Polyangium cellulosum</name>
    <dbReference type="NCBI Taxonomy" id="56"/>
    <lineage>
        <taxon>Bacteria</taxon>
        <taxon>Pseudomonadati</taxon>
        <taxon>Myxococcota</taxon>
        <taxon>Polyangia</taxon>
        <taxon>Polyangiales</taxon>
        <taxon>Polyangiaceae</taxon>
        <taxon>Sorangium</taxon>
    </lineage>
</organism>
<proteinExistence type="predicted"/>
<feature type="region of interest" description="Disordered" evidence="6">
    <location>
        <begin position="525"/>
        <end position="580"/>
    </location>
</feature>
<dbReference type="InterPro" id="IPR017441">
    <property type="entry name" value="Protein_kinase_ATP_BS"/>
</dbReference>
<keyword evidence="7" id="KW-0812">Transmembrane</keyword>
<evidence type="ECO:0000256" key="5">
    <source>
        <dbReference type="PROSITE-ProRule" id="PRU10141"/>
    </source>
</evidence>
<dbReference type="Gene3D" id="1.10.510.10">
    <property type="entry name" value="Transferase(Phosphotransferase) domain 1"/>
    <property type="match status" value="1"/>
</dbReference>
<dbReference type="OrthoDB" id="5502097at2"/>
<feature type="region of interest" description="Disordered" evidence="6">
    <location>
        <begin position="1"/>
        <end position="26"/>
    </location>
</feature>
<evidence type="ECO:0000313" key="9">
    <source>
        <dbReference type="EMBL" id="AUX46673.1"/>
    </source>
</evidence>
<keyword evidence="2 5" id="KW-0547">Nucleotide-binding</keyword>
<name>A0A2L0F546_SORCE</name>
<dbReference type="InterPro" id="IPR000719">
    <property type="entry name" value="Prot_kinase_dom"/>
</dbReference>
<keyword evidence="7" id="KW-1133">Transmembrane helix</keyword>
<feature type="compositionally biased region" description="Low complexity" evidence="6">
    <location>
        <begin position="11"/>
        <end position="26"/>
    </location>
</feature>
<dbReference type="RefSeq" id="WP_159397774.1">
    <property type="nucleotide sequence ID" value="NZ_CP012673.1"/>
</dbReference>
<dbReference type="PROSITE" id="PS50011">
    <property type="entry name" value="PROTEIN_KINASE_DOM"/>
    <property type="match status" value="1"/>
</dbReference>
<keyword evidence="3" id="KW-0418">Kinase</keyword>
<evidence type="ECO:0000256" key="7">
    <source>
        <dbReference type="SAM" id="Phobius"/>
    </source>
</evidence>
<dbReference type="PANTHER" id="PTHR43289">
    <property type="entry name" value="MITOGEN-ACTIVATED PROTEIN KINASE KINASE KINASE 20-RELATED"/>
    <property type="match status" value="1"/>
</dbReference>
<evidence type="ECO:0000256" key="1">
    <source>
        <dbReference type="ARBA" id="ARBA00022679"/>
    </source>
</evidence>
<feature type="domain" description="Protein kinase" evidence="8">
    <location>
        <begin position="47"/>
        <end position="332"/>
    </location>
</feature>
<dbReference type="SMART" id="SM00220">
    <property type="entry name" value="S_TKc"/>
    <property type="match status" value="1"/>
</dbReference>
<dbReference type="InterPro" id="IPR011009">
    <property type="entry name" value="Kinase-like_dom_sf"/>
</dbReference>
<dbReference type="PROSITE" id="PS00107">
    <property type="entry name" value="PROTEIN_KINASE_ATP"/>
    <property type="match status" value="1"/>
</dbReference>